<dbReference type="PROSITE" id="PS00670">
    <property type="entry name" value="D_2_HYDROXYACID_DH_2"/>
    <property type="match status" value="1"/>
</dbReference>
<dbReference type="GO" id="GO:0051287">
    <property type="term" value="F:NAD binding"/>
    <property type="evidence" value="ECO:0007669"/>
    <property type="project" value="InterPro"/>
</dbReference>
<dbReference type="RefSeq" id="WP_218588401.1">
    <property type="nucleotide sequence ID" value="NZ_FQVB01000014.1"/>
</dbReference>
<evidence type="ECO:0000256" key="1">
    <source>
        <dbReference type="ARBA" id="ARBA00005854"/>
    </source>
</evidence>
<keyword evidence="8" id="KW-1185">Reference proteome</keyword>
<protein>
    <submittedName>
        <fullName evidence="7">D-3-phosphoglycerate dehydrogenase</fullName>
    </submittedName>
</protein>
<keyword evidence="3" id="KW-0520">NAD</keyword>
<dbReference type="InterPro" id="IPR006140">
    <property type="entry name" value="D-isomer_DH_NAD-bd"/>
</dbReference>
<evidence type="ECO:0000313" key="8">
    <source>
        <dbReference type="Proteomes" id="UP000184076"/>
    </source>
</evidence>
<gene>
    <name evidence="7" type="ORF">SAMN02745206_01705</name>
</gene>
<proteinExistence type="inferred from homology"/>
<dbReference type="SUPFAM" id="SSF51735">
    <property type="entry name" value="NAD(P)-binding Rossmann-fold domains"/>
    <property type="match status" value="1"/>
</dbReference>
<feature type="domain" description="D-isomer specific 2-hydroxyacid dehydrogenase NAD-binding" evidence="6">
    <location>
        <begin position="110"/>
        <end position="283"/>
    </location>
</feature>
<dbReference type="Gene3D" id="3.40.50.720">
    <property type="entry name" value="NAD(P)-binding Rossmann-like Domain"/>
    <property type="match status" value="2"/>
</dbReference>
<reference evidence="8" key="1">
    <citation type="submission" date="2016-11" db="EMBL/GenBank/DDBJ databases">
        <authorList>
            <person name="Varghese N."/>
            <person name="Submissions S."/>
        </authorList>
    </citation>
    <scope>NUCLEOTIDE SEQUENCE [LARGE SCALE GENOMIC DNA]</scope>
    <source>
        <strain evidence="8">DSM 9756</strain>
    </source>
</reference>
<dbReference type="InterPro" id="IPR029753">
    <property type="entry name" value="D-isomer_DH_CS"/>
</dbReference>
<dbReference type="Pfam" id="PF00389">
    <property type="entry name" value="2-Hacid_dh"/>
    <property type="match status" value="1"/>
</dbReference>
<evidence type="ECO:0000256" key="2">
    <source>
        <dbReference type="ARBA" id="ARBA00023002"/>
    </source>
</evidence>
<dbReference type="AlphaFoldDB" id="A0A1M5AGM5"/>
<sequence>MWTVLITPKSYYEVRKEMEPLLKGCRVIYNETGRTLTEEEMCRLASGADGILVGVDPVSRKVIEGAPRLKAVSKYGVGVDNIDREALEERGIPLATTPGANNVSVAELTVGLLFVLARNLYAAAAEVKAGGWSRVRGTELTGKTLGLVGCGGIGREVARRARGLLMKVCFYDPYFQDERFIREHELERLSLEELLAVSDFVSLHVPLTGETRKLMNRERLGLMKPGAYLINTARGELVDEEALHWALSSGRLAGAACDVFSKEPPGDHPLLRLDNFLLTPHVGAHTHEAVTRMAKAATENLLRLLAASGGSGPR</sequence>
<dbReference type="SUPFAM" id="SSF52283">
    <property type="entry name" value="Formate/glycerate dehydrogenase catalytic domain-like"/>
    <property type="match status" value="1"/>
</dbReference>
<dbReference type="FunFam" id="3.40.50.720:FF:000203">
    <property type="entry name" value="D-3-phosphoglycerate dehydrogenase (SerA)"/>
    <property type="match status" value="1"/>
</dbReference>
<organism evidence="7 8">
    <name type="scientific">Desulfacinum infernum DSM 9756</name>
    <dbReference type="NCBI Taxonomy" id="1121391"/>
    <lineage>
        <taxon>Bacteria</taxon>
        <taxon>Pseudomonadati</taxon>
        <taxon>Thermodesulfobacteriota</taxon>
        <taxon>Syntrophobacteria</taxon>
        <taxon>Syntrophobacterales</taxon>
        <taxon>Syntrophobacteraceae</taxon>
        <taxon>Desulfacinum</taxon>
    </lineage>
</organism>
<dbReference type="STRING" id="1121391.SAMN02745206_01705"/>
<dbReference type="EMBL" id="FQVB01000014">
    <property type="protein sequence ID" value="SHF29428.1"/>
    <property type="molecule type" value="Genomic_DNA"/>
</dbReference>
<keyword evidence="2 4" id="KW-0560">Oxidoreductase</keyword>
<dbReference type="InterPro" id="IPR006139">
    <property type="entry name" value="D-isomer_2_OHA_DH_cat_dom"/>
</dbReference>
<feature type="domain" description="D-isomer specific 2-hydroxyacid dehydrogenase catalytic" evidence="5">
    <location>
        <begin position="16"/>
        <end position="306"/>
    </location>
</feature>
<dbReference type="PROSITE" id="PS00671">
    <property type="entry name" value="D_2_HYDROXYACID_DH_3"/>
    <property type="match status" value="1"/>
</dbReference>
<comment type="similarity">
    <text evidence="1 4">Belongs to the D-isomer specific 2-hydroxyacid dehydrogenase family.</text>
</comment>
<evidence type="ECO:0000256" key="4">
    <source>
        <dbReference type="RuleBase" id="RU003719"/>
    </source>
</evidence>
<dbReference type="PANTHER" id="PTHR42938:SF9">
    <property type="entry name" value="FORMATE DEHYDROGENASE 1"/>
    <property type="match status" value="1"/>
</dbReference>
<dbReference type="Proteomes" id="UP000184076">
    <property type="component" value="Unassembled WGS sequence"/>
</dbReference>
<evidence type="ECO:0000256" key="3">
    <source>
        <dbReference type="ARBA" id="ARBA00023027"/>
    </source>
</evidence>
<evidence type="ECO:0000313" key="7">
    <source>
        <dbReference type="EMBL" id="SHF29428.1"/>
    </source>
</evidence>
<accession>A0A1M5AGM5</accession>
<dbReference type="CDD" id="cd12172">
    <property type="entry name" value="PGDH_like_2"/>
    <property type="match status" value="1"/>
</dbReference>
<evidence type="ECO:0000259" key="5">
    <source>
        <dbReference type="Pfam" id="PF00389"/>
    </source>
</evidence>
<dbReference type="GO" id="GO:0016616">
    <property type="term" value="F:oxidoreductase activity, acting on the CH-OH group of donors, NAD or NADP as acceptor"/>
    <property type="evidence" value="ECO:0007669"/>
    <property type="project" value="InterPro"/>
</dbReference>
<dbReference type="PANTHER" id="PTHR42938">
    <property type="entry name" value="FORMATE DEHYDROGENASE 1"/>
    <property type="match status" value="1"/>
</dbReference>
<name>A0A1M5AGM5_9BACT</name>
<dbReference type="Pfam" id="PF02826">
    <property type="entry name" value="2-Hacid_dh_C"/>
    <property type="match status" value="1"/>
</dbReference>
<evidence type="ECO:0000259" key="6">
    <source>
        <dbReference type="Pfam" id="PF02826"/>
    </source>
</evidence>
<dbReference type="InterPro" id="IPR036291">
    <property type="entry name" value="NAD(P)-bd_dom_sf"/>
</dbReference>